<accession>M7MPU1</accession>
<dbReference type="STRING" id="1276920.ADIAG_02396"/>
<evidence type="ECO:0000313" key="1">
    <source>
        <dbReference type="EMBL" id="EMQ98377.1"/>
    </source>
</evidence>
<proteinExistence type="predicted"/>
<reference evidence="1 2" key="1">
    <citation type="journal article" date="2013" name="Genome Announc.">
        <title>Draft Genome Sequence of Arthrobacter gangotriensis Strain Lz1yT, Isolated from a Penguin Rookery Soil Sample Collected in Antarctica, near the Indian Station Dakshin Gangotri.</title>
        <authorList>
            <person name="Shivaji S."/>
            <person name="Ara S."/>
            <person name="Bandi S."/>
            <person name="Singh A."/>
            <person name="Kumar Pinnaka A."/>
        </authorList>
    </citation>
    <scope>NUCLEOTIDE SEQUENCE [LARGE SCALE GENOMIC DNA]</scope>
    <source>
        <strain evidence="1 2">Lz1y</strain>
    </source>
</reference>
<sequence>MNECKRSCCWTPYSCGKQRNCGCHSWRPDDEERQQRAEIVDILRGTTLARVKTS</sequence>
<dbReference type="EMBL" id="AOCK01000006">
    <property type="protein sequence ID" value="EMQ98377.1"/>
    <property type="molecule type" value="Genomic_DNA"/>
</dbReference>
<dbReference type="AlphaFoldDB" id="M7MPU1"/>
<dbReference type="Proteomes" id="UP000012015">
    <property type="component" value="Unassembled WGS sequence"/>
</dbReference>
<name>M7MPU1_9MICC</name>
<comment type="caution">
    <text evidence="1">The sequence shown here is derived from an EMBL/GenBank/DDBJ whole genome shotgun (WGS) entry which is preliminary data.</text>
</comment>
<evidence type="ECO:0000313" key="2">
    <source>
        <dbReference type="Proteomes" id="UP000012015"/>
    </source>
</evidence>
<keyword evidence="2" id="KW-1185">Reference proteome</keyword>
<gene>
    <name evidence="1" type="ORF">ADIAG_02396</name>
</gene>
<protein>
    <submittedName>
        <fullName evidence="1">Uncharacterized protein</fullName>
    </submittedName>
</protein>
<organism evidence="1 2">
    <name type="scientific">Paeniglutamicibacter gangotriensis Lz1y</name>
    <dbReference type="NCBI Taxonomy" id="1276920"/>
    <lineage>
        <taxon>Bacteria</taxon>
        <taxon>Bacillati</taxon>
        <taxon>Actinomycetota</taxon>
        <taxon>Actinomycetes</taxon>
        <taxon>Micrococcales</taxon>
        <taxon>Micrococcaceae</taxon>
        <taxon>Paeniglutamicibacter</taxon>
    </lineage>
</organism>